<evidence type="ECO:0000313" key="2">
    <source>
        <dbReference type="Proteomes" id="UP000812287"/>
    </source>
</evidence>
<dbReference type="Proteomes" id="UP000812287">
    <property type="component" value="Unassembled WGS sequence"/>
</dbReference>
<protein>
    <submittedName>
        <fullName evidence="1">Uncharacterized protein</fullName>
    </submittedName>
</protein>
<keyword evidence="2" id="KW-1185">Reference proteome</keyword>
<accession>A0A9P7VJK5</accession>
<dbReference type="OrthoDB" id="3344688at2759"/>
<gene>
    <name evidence="1" type="ORF">BT62DRAFT_906355</name>
</gene>
<reference evidence="1" key="1">
    <citation type="submission" date="2020-11" db="EMBL/GenBank/DDBJ databases">
        <title>Adaptations for nitrogen fixation in a non-lichenized fungal sporocarp promotes dispersal by wood-feeding termites.</title>
        <authorList>
            <consortium name="DOE Joint Genome Institute"/>
            <person name="Koch R.A."/>
            <person name="Yoon G."/>
            <person name="Arayal U."/>
            <person name="Lail K."/>
            <person name="Amirebrahimi M."/>
            <person name="Labutti K."/>
            <person name="Lipzen A."/>
            <person name="Riley R."/>
            <person name="Barry K."/>
            <person name="Henrissat B."/>
            <person name="Grigoriev I.V."/>
            <person name="Herr J.R."/>
            <person name="Aime M.C."/>
        </authorList>
    </citation>
    <scope>NUCLEOTIDE SEQUENCE</scope>
    <source>
        <strain evidence="1">MCA 3950</strain>
    </source>
</reference>
<dbReference type="GeneID" id="66105929"/>
<proteinExistence type="predicted"/>
<evidence type="ECO:0000313" key="1">
    <source>
        <dbReference type="EMBL" id="KAG7442321.1"/>
    </source>
</evidence>
<organism evidence="1 2">
    <name type="scientific">Guyanagaster necrorhizus</name>
    <dbReference type="NCBI Taxonomy" id="856835"/>
    <lineage>
        <taxon>Eukaryota</taxon>
        <taxon>Fungi</taxon>
        <taxon>Dikarya</taxon>
        <taxon>Basidiomycota</taxon>
        <taxon>Agaricomycotina</taxon>
        <taxon>Agaricomycetes</taxon>
        <taxon>Agaricomycetidae</taxon>
        <taxon>Agaricales</taxon>
        <taxon>Marasmiineae</taxon>
        <taxon>Physalacriaceae</taxon>
        <taxon>Guyanagaster</taxon>
    </lineage>
</organism>
<comment type="caution">
    <text evidence="1">The sequence shown here is derived from an EMBL/GenBank/DDBJ whole genome shotgun (WGS) entry which is preliminary data.</text>
</comment>
<dbReference type="RefSeq" id="XP_043035821.1">
    <property type="nucleotide sequence ID" value="XM_043183632.1"/>
</dbReference>
<feature type="non-terminal residue" evidence="1">
    <location>
        <position position="1"/>
    </location>
</feature>
<dbReference type="AlphaFoldDB" id="A0A9P7VJK5"/>
<sequence>DAQQIDIKTTFLYKLLPKDETQYMEQLKDFEEPSKKDWVWKLQHGLYSMK</sequence>
<name>A0A9P7VJK5_9AGAR</name>
<dbReference type="EMBL" id="MU250552">
    <property type="protein sequence ID" value="KAG7442321.1"/>
    <property type="molecule type" value="Genomic_DNA"/>
</dbReference>